<feature type="chain" id="PRO_5007457872" evidence="1">
    <location>
        <begin position="31"/>
        <end position="524"/>
    </location>
</feature>
<dbReference type="EMBL" id="LRPU01000005">
    <property type="protein sequence ID" value="KXA14784.1"/>
    <property type="molecule type" value="Genomic_DNA"/>
</dbReference>
<dbReference type="PATRIC" id="fig|1502.174.peg.111"/>
<dbReference type="Pfam" id="PF03415">
    <property type="entry name" value="Peptidase_C11"/>
    <property type="match status" value="1"/>
</dbReference>
<reference evidence="2 3" key="1">
    <citation type="submission" date="2016-01" db="EMBL/GenBank/DDBJ databases">
        <authorList>
            <person name="Oliw E.H."/>
        </authorList>
    </citation>
    <scope>NUCLEOTIDE SEQUENCE [LARGE SCALE GENOMIC DNA]</scope>
    <source>
        <strain evidence="2 3">MJR7757A</strain>
    </source>
</reference>
<proteinExistence type="predicted"/>
<keyword evidence="1" id="KW-0732">Signal</keyword>
<gene>
    <name evidence="2" type="ORF">HMPREF3222_00109</name>
</gene>
<protein>
    <submittedName>
        <fullName evidence="2">Clostripain</fullName>
    </submittedName>
</protein>
<evidence type="ECO:0000313" key="2">
    <source>
        <dbReference type="EMBL" id="KXA14784.1"/>
    </source>
</evidence>
<dbReference type="InterPro" id="IPR005077">
    <property type="entry name" value="Peptidase_C11"/>
</dbReference>
<comment type="caution">
    <text evidence="2">The sequence shown here is derived from an EMBL/GenBank/DDBJ whole genome shotgun (WGS) entry which is preliminary data.</text>
</comment>
<dbReference type="InterPro" id="IPR014173">
    <property type="entry name" value="Pept_C11_CLOspp"/>
</dbReference>
<evidence type="ECO:0000313" key="3">
    <source>
        <dbReference type="Proteomes" id="UP000070646"/>
    </source>
</evidence>
<dbReference type="PANTHER" id="PTHR37835:SF1">
    <property type="entry name" value="ALPHA-CLOSTRIPAIN"/>
    <property type="match status" value="1"/>
</dbReference>
<dbReference type="Gene3D" id="3.40.50.11970">
    <property type="match status" value="1"/>
</dbReference>
<dbReference type="Proteomes" id="UP000070646">
    <property type="component" value="Unassembled WGS sequence"/>
</dbReference>
<accession>A0A133NES9</accession>
<feature type="signal peptide" evidence="1">
    <location>
        <begin position="1"/>
        <end position="30"/>
    </location>
</feature>
<sequence length="524" mass="59403">MYMFKKKLSLLMATITIGSVLLGGVSTVSAAPRQKHKTVSEKIKEAEKTEGDKKLTVMVYADCDNNLEEYILNDIEEMKEGYKNNPNLNIIVLVDRIPGYSNDSKVLGSNFEDTRLYKIGENSAERISGKSEFPEITTTSNYEANMGDANTLKKFIKFCKKNYEADKYMLIMSNHGGGAKDDKDRASTVNKAICWDDSNNKDCLYTGEISDVLTKDESVDVLVFDACLMGTSEVAYQYRPNNGSFEAKTLVASAPVVWGNGYPYDKIFSRLRSTKGDNGEVDSTLGGKEKIFDPSLVTNNELGALFVEEQRDSVNSYGVTSQQLSCYDLSKIEKVKKSVDALARNLSKNNKKDAIESLRGTGKNAPTMHYFKAHDEYEWIEYPYFDLYDLCEKISLSDEFNETTKKLSKNVMKNVDQLILYSFGGKEFKNFKEGKNGISIFLPDGNRDYYDPYSGQAIPHWAIQRWYNPLDTNAYRLRSGYGKLAWCKDGLDPKINKVGNWFELLDSWFDKDNTSLGGYNRYRY</sequence>
<dbReference type="PANTHER" id="PTHR37835">
    <property type="entry name" value="ALPHA-CLOSTRIPAIN"/>
    <property type="match status" value="1"/>
</dbReference>
<name>A0A133NES9_CLOPF</name>
<dbReference type="NCBIfam" id="TIGR02806">
    <property type="entry name" value="clostrip"/>
    <property type="match status" value="1"/>
</dbReference>
<organism evidence="2 3">
    <name type="scientific">Clostridium perfringens</name>
    <dbReference type="NCBI Taxonomy" id="1502"/>
    <lineage>
        <taxon>Bacteria</taxon>
        <taxon>Bacillati</taxon>
        <taxon>Bacillota</taxon>
        <taxon>Clostridia</taxon>
        <taxon>Eubacteriales</taxon>
        <taxon>Clostridiaceae</taxon>
        <taxon>Clostridium</taxon>
    </lineage>
</organism>
<dbReference type="AlphaFoldDB" id="A0A133NES9"/>
<evidence type="ECO:0000256" key="1">
    <source>
        <dbReference type="SAM" id="SignalP"/>
    </source>
</evidence>